<keyword evidence="3" id="KW-1185">Reference proteome</keyword>
<proteinExistence type="predicted"/>
<evidence type="ECO:0000313" key="2">
    <source>
        <dbReference type="EMBL" id="THJ65647.1"/>
    </source>
</evidence>
<comment type="caution">
    <text evidence="2">The sequence shown here is derived from an EMBL/GenBank/DDBJ whole genome shotgun (WGS) entry which is preliminary data.</text>
</comment>
<dbReference type="OrthoDB" id="4925074at2"/>
<dbReference type="EMBL" id="SSWH01000010">
    <property type="protein sequence ID" value="THJ65647.1"/>
    <property type="molecule type" value="Genomic_DNA"/>
</dbReference>
<feature type="chain" id="PRO_5020733825" description="Nuclear transport factor 2 family protein" evidence="1">
    <location>
        <begin position="27"/>
        <end position="218"/>
    </location>
</feature>
<evidence type="ECO:0000313" key="3">
    <source>
        <dbReference type="Proteomes" id="UP000305233"/>
    </source>
</evidence>
<accession>A0A4S5E2P6</accession>
<gene>
    <name evidence="2" type="ORF">E8P82_11795</name>
</gene>
<dbReference type="PROSITE" id="PS51257">
    <property type="entry name" value="PROKAR_LIPOPROTEIN"/>
    <property type="match status" value="1"/>
</dbReference>
<dbReference type="AlphaFoldDB" id="A0A4S5E2P6"/>
<evidence type="ECO:0008006" key="4">
    <source>
        <dbReference type="Google" id="ProtNLM"/>
    </source>
</evidence>
<organism evidence="2 3">
    <name type="scientific">Arthrobacter echini</name>
    <dbReference type="NCBI Taxonomy" id="1529066"/>
    <lineage>
        <taxon>Bacteria</taxon>
        <taxon>Bacillati</taxon>
        <taxon>Actinomycetota</taxon>
        <taxon>Actinomycetes</taxon>
        <taxon>Micrococcales</taxon>
        <taxon>Micrococcaceae</taxon>
        <taxon>Arthrobacter</taxon>
    </lineage>
</organism>
<sequence length="218" mass="23472">MTRRSHTNLYRAAALAASMIALTSCAADVPTSESDVAPISAPTTIYEGSYTSAPAEEILGGNTFASPEDADRSDVDSTARVAALMLHSWDTTVDRTETAAAVRAMPLMSDEWAAHQVEPERNASQGEWLEPAVHGAYSVPRAVPAIGDAAQDIDEDKAIRVLDVTWRWVARDETPLEGGGHRQVSVYLEKTDSRWDVVGHQTRDMTASMPGSMTGEGK</sequence>
<name>A0A4S5E2P6_9MICC</name>
<protein>
    <recommendedName>
        <fullName evidence="4">Nuclear transport factor 2 family protein</fullName>
    </recommendedName>
</protein>
<reference evidence="2 3" key="1">
    <citation type="submission" date="2019-04" db="EMBL/GenBank/DDBJ databases">
        <authorList>
            <person name="Liu Q."/>
            <person name="Xin Y.-H."/>
        </authorList>
    </citation>
    <scope>NUCLEOTIDE SEQUENCE [LARGE SCALE GENOMIC DNA]</scope>
    <source>
        <strain evidence="2 3">AM23</strain>
    </source>
</reference>
<keyword evidence="1" id="KW-0732">Signal</keyword>
<dbReference type="RefSeq" id="WP_136455107.1">
    <property type="nucleotide sequence ID" value="NZ_SSWH01000010.1"/>
</dbReference>
<evidence type="ECO:0000256" key="1">
    <source>
        <dbReference type="SAM" id="SignalP"/>
    </source>
</evidence>
<feature type="signal peptide" evidence="1">
    <location>
        <begin position="1"/>
        <end position="26"/>
    </location>
</feature>
<dbReference type="Proteomes" id="UP000305233">
    <property type="component" value="Unassembled WGS sequence"/>
</dbReference>